<sequence>MSRIATQASAFIVFLALPVILGSASAYHTRKFAPTYYPKLKKPFWAPPTFLLKPLWSVLYVLMGISAYLVWREKIINNTNVKVPLVLFLIQLFFNINWAPLFFRIQSPLLALFCIFFNLVTATLSTISYLSVSPLAAKLMVPYLVTLVILGYLNKSIWRLNQNRNLDKKKKKKKVKAEDSE</sequence>
<gene>
    <name evidence="1" type="ORF">DSO57_1013018</name>
</gene>
<evidence type="ECO:0000313" key="1">
    <source>
        <dbReference type="EMBL" id="KAJ9050603.1"/>
    </source>
</evidence>
<accession>A0ACC2RKM7</accession>
<organism evidence="1 2">
    <name type="scientific">Entomophthora muscae</name>
    <dbReference type="NCBI Taxonomy" id="34485"/>
    <lineage>
        <taxon>Eukaryota</taxon>
        <taxon>Fungi</taxon>
        <taxon>Fungi incertae sedis</taxon>
        <taxon>Zoopagomycota</taxon>
        <taxon>Entomophthoromycotina</taxon>
        <taxon>Entomophthoromycetes</taxon>
        <taxon>Entomophthorales</taxon>
        <taxon>Entomophthoraceae</taxon>
        <taxon>Entomophthora</taxon>
    </lineage>
</organism>
<proteinExistence type="predicted"/>
<keyword evidence="2" id="KW-1185">Reference proteome</keyword>
<dbReference type="Proteomes" id="UP001165960">
    <property type="component" value="Unassembled WGS sequence"/>
</dbReference>
<name>A0ACC2RKM7_9FUNG</name>
<protein>
    <submittedName>
        <fullName evidence="1">Uncharacterized protein</fullName>
    </submittedName>
</protein>
<dbReference type="EMBL" id="QTSX02007147">
    <property type="protein sequence ID" value="KAJ9050603.1"/>
    <property type="molecule type" value="Genomic_DNA"/>
</dbReference>
<evidence type="ECO:0000313" key="2">
    <source>
        <dbReference type="Proteomes" id="UP001165960"/>
    </source>
</evidence>
<comment type="caution">
    <text evidence="1">The sequence shown here is derived from an EMBL/GenBank/DDBJ whole genome shotgun (WGS) entry which is preliminary data.</text>
</comment>
<reference evidence="1" key="1">
    <citation type="submission" date="2022-04" db="EMBL/GenBank/DDBJ databases">
        <title>Genome of the entomopathogenic fungus Entomophthora muscae.</title>
        <authorList>
            <person name="Elya C."/>
            <person name="Lovett B.R."/>
            <person name="Lee E."/>
            <person name="Macias A.M."/>
            <person name="Hajek A.E."/>
            <person name="De Bivort B.L."/>
            <person name="Kasson M.T."/>
            <person name="De Fine Licht H.H."/>
            <person name="Stajich J.E."/>
        </authorList>
    </citation>
    <scope>NUCLEOTIDE SEQUENCE</scope>
    <source>
        <strain evidence="1">Berkeley</strain>
    </source>
</reference>